<dbReference type="CDD" id="cd02891">
    <property type="entry name" value="A2M_like"/>
    <property type="match status" value="1"/>
</dbReference>
<protein>
    <submittedName>
        <fullName evidence="7">Alpha-2-macroglobulin family protein</fullName>
    </submittedName>
</protein>
<feature type="domain" description="Alpha-2-macroglobulin" evidence="6">
    <location>
        <begin position="1300"/>
        <end position="1390"/>
    </location>
</feature>
<evidence type="ECO:0000259" key="6">
    <source>
        <dbReference type="SMART" id="SM01360"/>
    </source>
</evidence>
<dbReference type="Pfam" id="PF07703">
    <property type="entry name" value="A2M_BRD"/>
    <property type="match status" value="1"/>
</dbReference>
<feature type="compositionally biased region" description="Acidic residues" evidence="3">
    <location>
        <begin position="1900"/>
        <end position="1912"/>
    </location>
</feature>
<dbReference type="InterPro" id="IPR021868">
    <property type="entry name" value="Alpha_2_Macroglob_MG3"/>
</dbReference>
<dbReference type="Pfam" id="PF11974">
    <property type="entry name" value="bMG3"/>
    <property type="match status" value="1"/>
</dbReference>
<evidence type="ECO:0000313" key="7">
    <source>
        <dbReference type="EMBL" id="QTF09727.1"/>
    </source>
</evidence>
<comment type="similarity">
    <text evidence="1">Belongs to the protease inhibitor I39 (alpha-2-macroglobulin) family. Bacterial alpha-2-macroglobulin subfamily.</text>
</comment>
<dbReference type="InterPro" id="IPR041203">
    <property type="entry name" value="Bact_A2M_MG5"/>
</dbReference>
<evidence type="ECO:0000256" key="1">
    <source>
        <dbReference type="ARBA" id="ARBA00010556"/>
    </source>
</evidence>
<reference evidence="7 8" key="1">
    <citation type="submission" date="2020-03" db="EMBL/GenBank/DDBJ databases">
        <authorList>
            <person name="Bakhshi Ganjeh M."/>
        </authorList>
    </citation>
    <scope>NUCLEOTIDE SEQUENCE [LARGE SCALE GENOMIC DNA]</scope>
    <source>
        <strain evidence="8">Iran 50</strain>
    </source>
</reference>
<feature type="transmembrane region" description="Helical" evidence="4">
    <location>
        <begin position="6"/>
        <end position="29"/>
    </location>
</feature>
<dbReference type="InterPro" id="IPR051802">
    <property type="entry name" value="YfhM-like"/>
</dbReference>
<dbReference type="InterPro" id="IPR041462">
    <property type="entry name" value="Bact_A2M_MG6"/>
</dbReference>
<dbReference type="InterPro" id="IPR011625">
    <property type="entry name" value="A2M_N_BRD"/>
</dbReference>
<keyword evidence="4" id="KW-0472">Membrane</keyword>
<feature type="region of interest" description="Disordered" evidence="3">
    <location>
        <begin position="1891"/>
        <end position="1927"/>
    </location>
</feature>
<organism evidence="7 8">
    <name type="scientific">Brenneria izadpanahii</name>
    <dbReference type="NCBI Taxonomy" id="2722756"/>
    <lineage>
        <taxon>Bacteria</taxon>
        <taxon>Pseudomonadati</taxon>
        <taxon>Pseudomonadota</taxon>
        <taxon>Gammaproteobacteria</taxon>
        <taxon>Enterobacterales</taxon>
        <taxon>Pectobacteriaceae</taxon>
        <taxon>Brenneria</taxon>
    </lineage>
</organism>
<keyword evidence="2" id="KW-0732">Signal</keyword>
<sequence>MDLLKFLLRLPFTLIKGVFRVLGFVLGLLGRVIKPIIGHIDWRAPGWWTAMSGWLTRGFQRMEGGVDKHPKAVGLTILVLLCAAGAGVYGWHWWLNRPQPIEPAPMVFQETGVSVNAPDVVNYAAERIAPQEVRFNFSHSAAPLADVGKTVEKGISLKPAAEGQWKWANGATLVFTPKNPLPMGGKYEVNFTPDALLAPQIKLTTTRYEFTVPAFDYQLGESQYYQDPQDPQKRHAVFNVKFNAPVDAASFEKQISLGLIVAKAKSETKLNYSVVYDRKKLNAWVHSEPLQSFEHGGSVHIAIGEGVKASVASNATAQPRNGWVAVPTLYSLTVNEASAQVVDAEGAKGERALIVGFSDAVKDSDVRRAVKVWLLPQHDPNDPYAANDPDDFYHWNVDSVENSVLAQSTPLNVQLNDAENDYQPQFSFRFDAPAHRSLLVEIDNVLTSSGGYKMPERLYRIVHVPDYPKLLQFMSQGSLLSVNGDKQVSVAARNVPGLRLDVKRVIPSQLQHIVSFKRREYSSAEFNRLNDEYFTEHFKYQTAVDNDKPGEVNYRGVDLSRYLSTDPRSHRGIFLLTLSEWDPQRDEEKPAADDDGYLYQDQSEDEPQVGDSRFVVVTDLGIIAKRSQDKTRDLFVQSIHSGAPVGNAKVSVIAKNGVTLLTQFTDNDGHARFPALDVYTNERQPVMFLVEKEGDVSFLPADRNNDRGLDFSRFDVGGDIAPSDPRTLGSYLFSDRGVYRPGDTFNIGLITRAADWGTGLAGVPLRAEIHDPRAKLMSTIPLTLNASGFNELSYTTDENSPTGEWNVYLYLVGKDNESSTLLGYTSVNVKEFEPDQLKVKLQLTPERKQGWVKPSELQANIDVQNLFGTPAQDRRVASKLTLHPVYPRFDAFPDYAFYENRQSRDSFETELEDRTTDEQGAAAIPLNLNAYADATYQLQLLSEAFVAGGGRSVAASARTLVSPHDYLVGVKPDGDLGYINRNAARHLNIIAVDPSLKPIALPDLKVTLIEQKYVSVLTKQDSGIYKYQSKMKEVELSQQPLSLSAQGDDLTLATDRPGDFVLAVEDAQGNVLNRVAYSVAGNANLSRSLDRNAELKLKLNQGEYQPGDEIEVAINAPYTGSGLITIEKDKVYGWQWFHTDTTSSVQKIRIPDGMEGNGYINVQFVRDINSDEIFMSPLSYGVMPFKISARARQNVLKIDVPQVVKPGENLPITVTTDGPQQVALFAVDEGILQVARYRLKDPLEYFFRKRELGVESSQILDLILPEFSKLMQLTAAPGGDGGEGLDLSVNPFKRKRDKPVAYWSGITDVNGERRFNYPVPDYFNGKIRVMAISVTPDKIGKAQTSATVRDNFIMTPNVPAMVAPGDEFDVSVGVSNNLTDLHGQSVAIALHLNVPPQLEVVGQADQHLSLAEKREGVVNFRLRARNMLGDAPLAFEAKYADKTSRRTISTSVRPAMPFRTQSVMGRMNRRQDVDNLRQMFDAYAVRQAAVSNSPLVLASGLSQYLADYPYFCSEQIVSRSVPLILAALHPEMRGGLSPAESGKQLKDMMAVLRSRQNDRGAIGLWRSSPQADPFVTPYVVQYLLEARAAGYALPVGMLEEANASLRELAANPSDDLYTLRLRAWAVYLLTRQGEITTSALASVQNALQQLYPDVWKTDLGALYLASSYRLLKMDDEANALLQPTWQRMSKAYDAAWWTQNYFDPLAQDATRLYLITRHFPEKVSAVPPQVLENMLKALKEERYTTYSSAMSILALESYSAQVAAQSAMPDGLKITQIGKTANVEPQLISTLQGLFAKGRFTADAGSIRFENANDAPAWYVVTQAGFDLAAPKQAISRGLEITRDYTDEQGKPVTQVTLGQKINVHLQVRANSQEGQSNLAIVDLLPGGFEVVQQTPPAPESDDGDESSEEEASAVWQSPLAASGSTWAPDYSDIREDRVVIYGSAGTDVQTFVYQIKATNTGSFAIPPAYGEAMYDRDVQALSVSNQKLIVVPADAAPVDKK</sequence>
<accession>A0ABX7UZF1</accession>
<dbReference type="InterPro" id="IPR041246">
    <property type="entry name" value="Bact_MG10"/>
</dbReference>
<proteinExistence type="inferred from homology"/>
<feature type="domain" description="Alpha-2-macroglobulin bait region" evidence="5">
    <location>
        <begin position="1095"/>
        <end position="1234"/>
    </location>
</feature>
<dbReference type="Pfam" id="PF01835">
    <property type="entry name" value="MG2"/>
    <property type="match status" value="1"/>
</dbReference>
<dbReference type="InterPro" id="IPR001599">
    <property type="entry name" value="Macroglobln_a2"/>
</dbReference>
<dbReference type="SUPFAM" id="SSF48239">
    <property type="entry name" value="Terpenoid cyclases/Protein prenyltransferases"/>
    <property type="match status" value="1"/>
</dbReference>
<evidence type="ECO:0000256" key="4">
    <source>
        <dbReference type="SAM" id="Phobius"/>
    </source>
</evidence>
<dbReference type="Pfam" id="PF00207">
    <property type="entry name" value="A2M"/>
    <property type="match status" value="1"/>
</dbReference>
<dbReference type="Proteomes" id="UP000671960">
    <property type="component" value="Chromosome"/>
</dbReference>
<evidence type="ECO:0000256" key="3">
    <source>
        <dbReference type="SAM" id="MobiDB-lite"/>
    </source>
</evidence>
<evidence type="ECO:0000256" key="2">
    <source>
        <dbReference type="ARBA" id="ARBA00022729"/>
    </source>
</evidence>
<keyword evidence="8" id="KW-1185">Reference proteome</keyword>
<dbReference type="PANTHER" id="PTHR40094:SF1">
    <property type="entry name" value="UBIQUITIN DOMAIN-CONTAINING PROTEIN"/>
    <property type="match status" value="1"/>
</dbReference>
<dbReference type="Pfam" id="PF17973">
    <property type="entry name" value="bMG10"/>
    <property type="match status" value="1"/>
</dbReference>
<dbReference type="Pfam" id="PF17962">
    <property type="entry name" value="bMG6"/>
    <property type="match status" value="1"/>
</dbReference>
<name>A0ABX7UZF1_9GAMM</name>
<dbReference type="EMBL" id="CP050854">
    <property type="protein sequence ID" value="QTF09727.1"/>
    <property type="molecule type" value="Genomic_DNA"/>
</dbReference>
<keyword evidence="4" id="KW-1133">Transmembrane helix</keyword>
<dbReference type="Gene3D" id="2.60.40.3710">
    <property type="match status" value="1"/>
</dbReference>
<feature type="transmembrane region" description="Helical" evidence="4">
    <location>
        <begin position="72"/>
        <end position="94"/>
    </location>
</feature>
<dbReference type="RefSeq" id="WP_208228220.1">
    <property type="nucleotide sequence ID" value="NZ_CP050854.1"/>
</dbReference>
<evidence type="ECO:0000313" key="8">
    <source>
        <dbReference type="Proteomes" id="UP000671960"/>
    </source>
</evidence>
<gene>
    <name evidence="7" type="ORF">HC231_18725</name>
</gene>
<evidence type="ECO:0000259" key="5">
    <source>
        <dbReference type="SMART" id="SM01359"/>
    </source>
</evidence>
<dbReference type="InterPro" id="IPR002890">
    <property type="entry name" value="MG2"/>
</dbReference>
<dbReference type="InterPro" id="IPR008930">
    <property type="entry name" value="Terpenoid_cyclase/PrenylTrfase"/>
</dbReference>
<dbReference type="Gene3D" id="1.50.10.20">
    <property type="match status" value="1"/>
</dbReference>
<dbReference type="Gene3D" id="2.60.40.1930">
    <property type="match status" value="1"/>
</dbReference>
<feature type="region of interest" description="Disordered" evidence="3">
    <location>
        <begin position="585"/>
        <end position="606"/>
    </location>
</feature>
<dbReference type="Pfam" id="PF17972">
    <property type="entry name" value="bMG5"/>
    <property type="match status" value="1"/>
</dbReference>
<dbReference type="SMART" id="SM01359">
    <property type="entry name" value="A2M_N_2"/>
    <property type="match status" value="1"/>
</dbReference>
<dbReference type="PANTHER" id="PTHR40094">
    <property type="entry name" value="ALPHA-2-MACROGLOBULIN HOMOLOG"/>
    <property type="match status" value="1"/>
</dbReference>
<dbReference type="SMART" id="SM01360">
    <property type="entry name" value="A2M"/>
    <property type="match status" value="1"/>
</dbReference>
<keyword evidence="4" id="KW-0812">Transmembrane</keyword>